<name>A0A833RQB6_PHYIN</name>
<dbReference type="AlphaFoldDB" id="A0A833RQB6"/>
<dbReference type="InterPro" id="IPR056508">
    <property type="entry name" value="HPAT-like"/>
</dbReference>
<keyword evidence="5 8" id="KW-1133">Transmembrane helix</keyword>
<protein>
    <recommendedName>
        <fullName evidence="9">Hydroxyproline O-arabinosyltransferase-like domain-containing protein</fullName>
    </recommendedName>
</protein>
<dbReference type="EMBL" id="WSZM01000678">
    <property type="protein sequence ID" value="KAF4030447.1"/>
    <property type="molecule type" value="Genomic_DNA"/>
</dbReference>
<gene>
    <name evidence="10" type="ORF">GN244_ATG17774</name>
    <name evidence="11" type="ORF">GN958_ATG18844</name>
</gene>
<evidence type="ECO:0000313" key="10">
    <source>
        <dbReference type="EMBL" id="KAF4030447.1"/>
    </source>
</evidence>
<reference evidence="10" key="1">
    <citation type="submission" date="2020-04" db="EMBL/GenBank/DDBJ databases">
        <title>Hybrid Assembly of Korean Phytophthora infestans isolates.</title>
        <authorList>
            <person name="Prokchorchik M."/>
            <person name="Lee Y."/>
            <person name="Seo J."/>
            <person name="Cho J.-H."/>
            <person name="Park Y.-E."/>
            <person name="Jang D.-C."/>
            <person name="Im J.-S."/>
            <person name="Choi J.-G."/>
            <person name="Park H.-J."/>
            <person name="Lee G.-B."/>
            <person name="Lee Y.-G."/>
            <person name="Hong S.-Y."/>
            <person name="Cho K."/>
            <person name="Sohn K.H."/>
        </authorList>
    </citation>
    <scope>NUCLEOTIDE SEQUENCE</scope>
    <source>
        <strain evidence="10">KR_1_A1</strain>
        <strain evidence="11">KR_2_A2</strain>
    </source>
</reference>
<evidence type="ECO:0000256" key="7">
    <source>
        <dbReference type="SAM" id="MobiDB-lite"/>
    </source>
</evidence>
<feature type="region of interest" description="Disordered" evidence="7">
    <location>
        <begin position="498"/>
        <end position="517"/>
    </location>
</feature>
<evidence type="ECO:0000256" key="4">
    <source>
        <dbReference type="ARBA" id="ARBA00022692"/>
    </source>
</evidence>
<evidence type="ECO:0000256" key="8">
    <source>
        <dbReference type="SAM" id="Phobius"/>
    </source>
</evidence>
<keyword evidence="6 8" id="KW-0472">Membrane</keyword>
<dbReference type="Pfam" id="PF23452">
    <property type="entry name" value="HPAT"/>
    <property type="match status" value="1"/>
</dbReference>
<dbReference type="GO" id="GO:0016757">
    <property type="term" value="F:glycosyltransferase activity"/>
    <property type="evidence" value="ECO:0007669"/>
    <property type="project" value="UniProtKB-KW"/>
</dbReference>
<evidence type="ECO:0000313" key="11">
    <source>
        <dbReference type="EMBL" id="KAF4131967.1"/>
    </source>
</evidence>
<dbReference type="PANTHER" id="PTHR31485">
    <property type="entry name" value="PEPTIDYL SERINE ALPHA-GALACTOSYLTRANSFERASE"/>
    <property type="match status" value="1"/>
</dbReference>
<evidence type="ECO:0000256" key="2">
    <source>
        <dbReference type="ARBA" id="ARBA00022676"/>
    </source>
</evidence>
<evidence type="ECO:0000256" key="1">
    <source>
        <dbReference type="ARBA" id="ARBA00004167"/>
    </source>
</evidence>
<evidence type="ECO:0000256" key="3">
    <source>
        <dbReference type="ARBA" id="ARBA00022679"/>
    </source>
</evidence>
<proteinExistence type="predicted"/>
<dbReference type="EMBL" id="JAACNO010002649">
    <property type="protein sequence ID" value="KAF4131967.1"/>
    <property type="molecule type" value="Genomic_DNA"/>
</dbReference>
<organism evidence="10 12">
    <name type="scientific">Phytophthora infestans</name>
    <name type="common">Potato late blight agent</name>
    <name type="synonym">Botrytis infestans</name>
    <dbReference type="NCBI Taxonomy" id="4787"/>
    <lineage>
        <taxon>Eukaryota</taxon>
        <taxon>Sar</taxon>
        <taxon>Stramenopiles</taxon>
        <taxon>Oomycota</taxon>
        <taxon>Peronosporomycetes</taxon>
        <taxon>Peronosporales</taxon>
        <taxon>Peronosporaceae</taxon>
        <taxon>Phytophthora</taxon>
    </lineage>
</organism>
<evidence type="ECO:0000256" key="5">
    <source>
        <dbReference type="ARBA" id="ARBA00022989"/>
    </source>
</evidence>
<evidence type="ECO:0000259" key="9">
    <source>
        <dbReference type="Pfam" id="PF23452"/>
    </source>
</evidence>
<feature type="domain" description="Hydroxyproline O-arabinosyltransferase-like" evidence="9">
    <location>
        <begin position="720"/>
        <end position="806"/>
    </location>
</feature>
<dbReference type="GO" id="GO:0016020">
    <property type="term" value="C:membrane"/>
    <property type="evidence" value="ECO:0007669"/>
    <property type="project" value="UniProtKB-SubCell"/>
</dbReference>
<keyword evidence="3" id="KW-0808">Transferase</keyword>
<dbReference type="PANTHER" id="PTHR31485:SF7">
    <property type="entry name" value="PEPTIDYL SERINE ALPHA-GALACTOSYLTRANSFERASE"/>
    <property type="match status" value="1"/>
</dbReference>
<keyword evidence="4 8" id="KW-0812">Transmembrane</keyword>
<sequence length="960" mass="108353">MLPQRQNSGKRANSSHRKAKFNVRNAVFVVLGLIFALCMYFNLRFFATSTISTNSITATGKGWRSFDGAPNKPNEANGDLLVDASATRQVKHLVFTSTCRDLDFIHAEVLAFTLRRTGYTGNVTHLLYGCTSEAVSEIMRKKDPRHNVQTRHYPDVSAVNTTFGEKILTTTLNPVVLSEWLLGSDTGELSDKRAMSFEQRYALASDDFVMAVDSDAIFTKKLDMWNLMAEANDVIDPRIFGQDASWYWPKRFPLTGEQLRSILPTNSRALLLDDWREYAAIAPFVAEASAWQEILPTAVDLWDKLAHEERYLAVPIAAAHEKMLIGVSGVLSVHHYPSRYQNWDFVDDIKHDPCETLAEGKDLALSSYPISIRALNFTLPQWIDGRDWSFFADQVPSDFFSCDAWMMHQPTGNLWHLATHTSGYERVPNILRRRHAMSVCLAVEAYNSASENYRSRICPTGFNHNRRIPMEFKKAKAWKTAVALAEGTQLGEEPPVYFGDYKRKKSPGAPLESDLRRDQEESEELHFVFTTSCEPHQDWQSEALAQTFARVGQRGALTRIASGCSDDAVKELLRRTQKSAPHLRIHVTRDFRSLPSFKEVSNDVGKASTPDDYAPYNKPFGLRDWLESANPPVREELIVMLDPDFLFIRPFAVNTGGRVTTANGVDSGNYEQDAEVVEGMRQYKRFFVYAGARENVSDAVTDGVAVAQRWSQYLGTAAFENSSSICPECVKVSKADATEYFAVGPPYAITRKDLNQLMDDYCNMTVLKREQMNREHWMSEMLGYSLAAAKHNVKHTTFDNLALGNKADDYTGFVNIMKGNPCEDPVTPIIPGEAPPLLHGCHSYEAEDDRGLKWMFYKQLMPNDLFACDSWLLAAPPASVWTLAKRSRDQQLMLEAYGVCTSIKVFNQALVDFKTKMCPDGFNQNRRLRLVKDVRLDLLKVGKAHKAWLDAAQENAREGP</sequence>
<feature type="transmembrane region" description="Helical" evidence="8">
    <location>
        <begin position="21"/>
        <end position="43"/>
    </location>
</feature>
<evidence type="ECO:0000256" key="6">
    <source>
        <dbReference type="ARBA" id="ARBA00023136"/>
    </source>
</evidence>
<dbReference type="InterPro" id="IPR044845">
    <property type="entry name" value="HPAT/SRGT1-like"/>
</dbReference>
<dbReference type="Proteomes" id="UP000602510">
    <property type="component" value="Unassembled WGS sequence"/>
</dbReference>
<evidence type="ECO:0000313" key="12">
    <source>
        <dbReference type="Proteomes" id="UP000602510"/>
    </source>
</evidence>
<accession>A0A833RQB6</accession>
<comment type="subcellular location">
    <subcellularLocation>
        <location evidence="1">Membrane</location>
        <topology evidence="1">Single-pass membrane protein</topology>
    </subcellularLocation>
</comment>
<comment type="caution">
    <text evidence="10">The sequence shown here is derived from an EMBL/GenBank/DDBJ whole genome shotgun (WGS) entry which is preliminary data.</text>
</comment>
<dbReference type="Proteomes" id="UP000704712">
    <property type="component" value="Unassembled WGS sequence"/>
</dbReference>
<keyword evidence="2" id="KW-0328">Glycosyltransferase</keyword>
<keyword evidence="12" id="KW-1185">Reference proteome</keyword>